<name>A0ABV5JBA2_9BACT</name>
<dbReference type="RefSeq" id="WP_290249059.1">
    <property type="nucleotide sequence ID" value="NZ_JAUFQT010000002.1"/>
</dbReference>
<dbReference type="InterPro" id="IPR012336">
    <property type="entry name" value="Thioredoxin-like_fold"/>
</dbReference>
<protein>
    <submittedName>
        <fullName evidence="3">Thioredoxin family protein</fullName>
    </submittedName>
</protein>
<dbReference type="Gene3D" id="3.40.30.10">
    <property type="entry name" value="Glutaredoxin"/>
    <property type="match status" value="1"/>
</dbReference>
<reference evidence="3 4" key="1">
    <citation type="submission" date="2024-09" db="EMBL/GenBank/DDBJ databases">
        <authorList>
            <person name="Sun Q."/>
            <person name="Mori K."/>
        </authorList>
    </citation>
    <scope>NUCLEOTIDE SEQUENCE [LARGE SCALE GENOMIC DNA]</scope>
    <source>
        <strain evidence="3 4">CECT 7682</strain>
    </source>
</reference>
<evidence type="ECO:0000313" key="3">
    <source>
        <dbReference type="EMBL" id="MFB9213410.1"/>
    </source>
</evidence>
<evidence type="ECO:0000313" key="4">
    <source>
        <dbReference type="Proteomes" id="UP001589654"/>
    </source>
</evidence>
<dbReference type="Pfam" id="PF13098">
    <property type="entry name" value="Thioredoxin_2"/>
    <property type="match status" value="1"/>
</dbReference>
<dbReference type="SUPFAM" id="SSF52833">
    <property type="entry name" value="Thioredoxin-like"/>
    <property type="match status" value="1"/>
</dbReference>
<dbReference type="EMBL" id="JBHMEW010000068">
    <property type="protein sequence ID" value="MFB9213410.1"/>
    <property type="molecule type" value="Genomic_DNA"/>
</dbReference>
<evidence type="ECO:0000256" key="1">
    <source>
        <dbReference type="SAM" id="SignalP"/>
    </source>
</evidence>
<proteinExistence type="predicted"/>
<accession>A0ABV5JBA2</accession>
<evidence type="ECO:0000259" key="2">
    <source>
        <dbReference type="Pfam" id="PF13098"/>
    </source>
</evidence>
<organism evidence="3 4">
    <name type="scientific">Echinicola jeungdonensis</name>
    <dbReference type="NCBI Taxonomy" id="709343"/>
    <lineage>
        <taxon>Bacteria</taxon>
        <taxon>Pseudomonadati</taxon>
        <taxon>Bacteroidota</taxon>
        <taxon>Cytophagia</taxon>
        <taxon>Cytophagales</taxon>
        <taxon>Cyclobacteriaceae</taxon>
        <taxon>Echinicola</taxon>
    </lineage>
</organism>
<keyword evidence="1" id="KW-0732">Signal</keyword>
<feature type="signal peptide" evidence="1">
    <location>
        <begin position="1"/>
        <end position="24"/>
    </location>
</feature>
<keyword evidence="4" id="KW-1185">Reference proteome</keyword>
<gene>
    <name evidence="3" type="ORF">ACFFUR_16460</name>
</gene>
<comment type="caution">
    <text evidence="3">The sequence shown here is derived from an EMBL/GenBank/DDBJ whole genome shotgun (WGS) entry which is preliminary data.</text>
</comment>
<feature type="chain" id="PRO_5047419712" evidence="1">
    <location>
        <begin position="25"/>
        <end position="157"/>
    </location>
</feature>
<dbReference type="InterPro" id="IPR036249">
    <property type="entry name" value="Thioredoxin-like_sf"/>
</dbReference>
<feature type="domain" description="Thioredoxin-like fold" evidence="2">
    <location>
        <begin position="45"/>
        <end position="153"/>
    </location>
</feature>
<sequence>MKRRLFHIVFLGLLLGAINKPGMAQDSLSPLSFPALEDSMNNSPKPIILEITTDWCRYCKLQKAQIKKDKILLDLLKDYYFVELDAEGKRNIEFDGKNYQYQSQGLSGGVHELAIHLAGNEHLSYPTWIFLNEQYQVVYRFGGVLKPNDLKTIIRHL</sequence>
<dbReference type="Proteomes" id="UP001589654">
    <property type="component" value="Unassembled WGS sequence"/>
</dbReference>